<reference evidence="6 7" key="1">
    <citation type="submission" date="2018-06" db="EMBL/GenBank/DDBJ databases">
        <authorList>
            <consortium name="Pathogen Informatics"/>
            <person name="Doyle S."/>
        </authorList>
    </citation>
    <scope>NUCLEOTIDE SEQUENCE [LARGE SCALE GENOMIC DNA]</scope>
    <source>
        <strain evidence="6 7">NCTC11621</strain>
    </source>
</reference>
<dbReference type="EMBL" id="UGTV01000015">
    <property type="protein sequence ID" value="SUC10104.1"/>
    <property type="molecule type" value="Genomic_DNA"/>
</dbReference>
<keyword evidence="1" id="KW-0540">Nuclease</keyword>
<evidence type="ECO:0000313" key="6">
    <source>
        <dbReference type="EMBL" id="SUC10104.1"/>
    </source>
</evidence>
<dbReference type="EC" id="3.1.31.1" evidence="6"/>
<keyword evidence="2 6" id="KW-0255">Endonuclease</keyword>
<dbReference type="SUPFAM" id="SSF50199">
    <property type="entry name" value="Staphylococcal nuclease"/>
    <property type="match status" value="1"/>
</dbReference>
<feature type="domain" description="TNase-like" evidence="5">
    <location>
        <begin position="23"/>
        <end position="145"/>
    </location>
</feature>
<protein>
    <submittedName>
        <fullName evidence="6">Endonuclease</fullName>
        <ecNumber evidence="6">3.1.31.1</ecNumber>
    </submittedName>
</protein>
<proteinExistence type="predicted"/>
<evidence type="ECO:0000256" key="3">
    <source>
        <dbReference type="ARBA" id="ARBA00022801"/>
    </source>
</evidence>
<sequence>MYKKKAFIAFYCLLLSYAAEASHTLHCKVVSISDGDTFNCLLKNNKQLRVRLWGIDAPERNQAFGQKAKQFLGKLIHKQQVKLAVTGYDQYQRTLAEVYTLQGKNINVAIVKAGMAWVYKKYNAMPIYLQAQHKAKQQNLGLWQDPHPIEPEKWRKQKRIAQ</sequence>
<organism evidence="6 7">
    <name type="scientific">Pasteurella canis</name>
    <dbReference type="NCBI Taxonomy" id="753"/>
    <lineage>
        <taxon>Bacteria</taxon>
        <taxon>Pseudomonadati</taxon>
        <taxon>Pseudomonadota</taxon>
        <taxon>Gammaproteobacteria</taxon>
        <taxon>Pasteurellales</taxon>
        <taxon>Pasteurellaceae</taxon>
        <taxon>Pasteurella</taxon>
    </lineage>
</organism>
<dbReference type="PANTHER" id="PTHR12302:SF3">
    <property type="entry name" value="SERINE_THREONINE-PROTEIN KINASE 31"/>
    <property type="match status" value="1"/>
</dbReference>
<evidence type="ECO:0000256" key="1">
    <source>
        <dbReference type="ARBA" id="ARBA00022722"/>
    </source>
</evidence>
<dbReference type="SMART" id="SM00318">
    <property type="entry name" value="SNc"/>
    <property type="match status" value="1"/>
</dbReference>
<dbReference type="RefSeq" id="WP_115322901.1">
    <property type="nucleotide sequence ID" value="NZ_BQFX01000023.1"/>
</dbReference>
<keyword evidence="4" id="KW-0732">Signal</keyword>
<gene>
    <name evidence="6" type="primary">nuc</name>
    <name evidence="6" type="ORF">NCTC11621_01146</name>
</gene>
<keyword evidence="3 6" id="KW-0378">Hydrolase</keyword>
<dbReference type="Pfam" id="PF00565">
    <property type="entry name" value="SNase"/>
    <property type="match status" value="1"/>
</dbReference>
<dbReference type="Gene3D" id="2.40.50.90">
    <property type="match status" value="1"/>
</dbReference>
<dbReference type="PROSITE" id="PS50830">
    <property type="entry name" value="TNASE_3"/>
    <property type="match status" value="1"/>
</dbReference>
<evidence type="ECO:0000259" key="5">
    <source>
        <dbReference type="PROSITE" id="PS50830"/>
    </source>
</evidence>
<dbReference type="InterPro" id="IPR035437">
    <property type="entry name" value="SNase_OB-fold_sf"/>
</dbReference>
<evidence type="ECO:0000313" key="7">
    <source>
        <dbReference type="Proteomes" id="UP000254704"/>
    </source>
</evidence>
<accession>A0A379EVE1</accession>
<feature type="chain" id="PRO_5016690818" evidence="4">
    <location>
        <begin position="22"/>
        <end position="162"/>
    </location>
</feature>
<dbReference type="InterPro" id="IPR016071">
    <property type="entry name" value="Staphylococal_nuclease_OB-fold"/>
</dbReference>
<dbReference type="AlphaFoldDB" id="A0A379EVE1"/>
<feature type="signal peptide" evidence="4">
    <location>
        <begin position="1"/>
        <end position="21"/>
    </location>
</feature>
<dbReference type="GO" id="GO:1990599">
    <property type="term" value="F:3' overhang single-stranded DNA endodeoxyribonuclease activity"/>
    <property type="evidence" value="ECO:0007669"/>
    <property type="project" value="UniProtKB-EC"/>
</dbReference>
<name>A0A379EVE1_9PAST</name>
<dbReference type="Proteomes" id="UP000254704">
    <property type="component" value="Unassembled WGS sequence"/>
</dbReference>
<evidence type="ECO:0000256" key="4">
    <source>
        <dbReference type="SAM" id="SignalP"/>
    </source>
</evidence>
<evidence type="ECO:0000256" key="2">
    <source>
        <dbReference type="ARBA" id="ARBA00022759"/>
    </source>
</evidence>
<dbReference type="PANTHER" id="PTHR12302">
    <property type="entry name" value="EBNA2 BINDING PROTEIN P100"/>
    <property type="match status" value="1"/>
</dbReference>